<dbReference type="SUPFAM" id="SSF53335">
    <property type="entry name" value="S-adenosyl-L-methionine-dependent methyltransferases"/>
    <property type="match status" value="1"/>
</dbReference>
<dbReference type="RefSeq" id="WP_341368140.1">
    <property type="nucleotide sequence ID" value="NZ_CP150951.2"/>
</dbReference>
<name>A0ABZ2V6C7_9RHOB</name>
<dbReference type="EC" id="2.1.1.44" evidence="4"/>
<organism evidence="4 5">
    <name type="scientific">Yoonia phaeophyticola</name>
    <dbReference type="NCBI Taxonomy" id="3137369"/>
    <lineage>
        <taxon>Bacteria</taxon>
        <taxon>Pseudomonadati</taxon>
        <taxon>Pseudomonadota</taxon>
        <taxon>Alphaproteobacteria</taxon>
        <taxon>Rhodobacterales</taxon>
        <taxon>Paracoccaceae</taxon>
        <taxon>Yoonia</taxon>
    </lineage>
</organism>
<keyword evidence="2 4" id="KW-0808">Transferase</keyword>
<sequence>MDKPVIEDKTLYREALAGLQGSPKTLQSKWFYDRTGSDLFEQITTLPEYYPTRTETAILREQAGALAAYVQPGAALVELGSGASTKTRILLDHFDRLSAYVPVDISGDFLQQTAQGLARDYPQFQIIPVEGDFMGEVSLPAALGGVPKLAFFPGSTLGNLDPDAATDLLARVRRWDTISAFIIGIDLVKDTDMLIAAYDDAAGVTAAFNLNILKRLNRDIGADFDLAQFVHAARWNAAESRIEMHLVSKIAQTVMIGGQQIRFAEGESIHTENCRKYTADSFRAMAAKAGWQLDSFHTDKGRLFGVCALVP</sequence>
<reference evidence="5" key="1">
    <citation type="submission" date="2024-04" db="EMBL/GenBank/DDBJ databases">
        <title>Phylogenomic analyses of a clade within the roseobacter group suggest taxonomic reassignments of species of the genera Aestuariivita, Citreicella, Loktanella, Nautella, Pelagibaca, Ruegeria, Thalassobius, Thiobacimonas and Tropicibacter, and the proposal o.</title>
        <authorList>
            <person name="Jeon C.O."/>
        </authorList>
    </citation>
    <scope>NUCLEOTIDE SEQUENCE [LARGE SCALE GENOMIC DNA]</scope>
    <source>
        <strain evidence="5">BS5-3</strain>
    </source>
</reference>
<dbReference type="Proteomes" id="UP001440612">
    <property type="component" value="Chromosome"/>
</dbReference>
<dbReference type="GO" id="GO:0032259">
    <property type="term" value="P:methylation"/>
    <property type="evidence" value="ECO:0007669"/>
    <property type="project" value="UniProtKB-KW"/>
</dbReference>
<dbReference type="InterPro" id="IPR019257">
    <property type="entry name" value="MeTrfase_dom"/>
</dbReference>
<dbReference type="InterPro" id="IPR051128">
    <property type="entry name" value="EgtD_Methyltrsf_superfamily"/>
</dbReference>
<dbReference type="PANTHER" id="PTHR43397">
    <property type="entry name" value="ERGOTHIONEINE BIOSYNTHESIS PROTEIN 1"/>
    <property type="match status" value="1"/>
</dbReference>
<accession>A0ABZ2V6C7</accession>
<protein>
    <submittedName>
        <fullName evidence="4">L-histidine N(Alpha)-methyltransferase</fullName>
        <ecNumber evidence="4">2.1.1.44</ecNumber>
    </submittedName>
</protein>
<evidence type="ECO:0000313" key="4">
    <source>
        <dbReference type="EMBL" id="WZC50030.1"/>
    </source>
</evidence>
<evidence type="ECO:0000313" key="5">
    <source>
        <dbReference type="Proteomes" id="UP001440612"/>
    </source>
</evidence>
<keyword evidence="1 4" id="KW-0489">Methyltransferase</keyword>
<dbReference type="InterPro" id="IPR017804">
    <property type="entry name" value="MeTrfase_EgtD-like"/>
</dbReference>
<dbReference type="NCBIfam" id="TIGR03438">
    <property type="entry name" value="egtD_ergothio"/>
    <property type="match status" value="1"/>
</dbReference>
<proteinExistence type="predicted"/>
<feature type="domain" description="Histidine-specific methyltransferase SAM-dependent" evidence="3">
    <location>
        <begin position="13"/>
        <end position="309"/>
    </location>
</feature>
<dbReference type="PANTHER" id="PTHR43397:SF1">
    <property type="entry name" value="ERGOTHIONEINE BIOSYNTHESIS PROTEIN 1"/>
    <property type="match status" value="1"/>
</dbReference>
<evidence type="ECO:0000259" key="3">
    <source>
        <dbReference type="Pfam" id="PF10017"/>
    </source>
</evidence>
<evidence type="ECO:0000256" key="2">
    <source>
        <dbReference type="ARBA" id="ARBA00022679"/>
    </source>
</evidence>
<dbReference type="Pfam" id="PF10017">
    <property type="entry name" value="Methyltransf_33"/>
    <property type="match status" value="1"/>
</dbReference>
<dbReference type="GO" id="GO:0052706">
    <property type="term" value="F:L-histidine N(alpha)-methyltransferase activity"/>
    <property type="evidence" value="ECO:0007669"/>
    <property type="project" value="UniProtKB-EC"/>
</dbReference>
<dbReference type="EMBL" id="CP150951">
    <property type="protein sequence ID" value="WZC50030.1"/>
    <property type="molecule type" value="Genomic_DNA"/>
</dbReference>
<dbReference type="Gene3D" id="3.40.50.150">
    <property type="entry name" value="Vaccinia Virus protein VP39"/>
    <property type="match status" value="1"/>
</dbReference>
<dbReference type="InterPro" id="IPR035094">
    <property type="entry name" value="EgtD"/>
</dbReference>
<gene>
    <name evidence="4" type="primary">egtD</name>
    <name evidence="4" type="ORF">AABB29_05125</name>
</gene>
<keyword evidence="5" id="KW-1185">Reference proteome</keyword>
<evidence type="ECO:0000256" key="1">
    <source>
        <dbReference type="ARBA" id="ARBA00022603"/>
    </source>
</evidence>
<dbReference type="InterPro" id="IPR029063">
    <property type="entry name" value="SAM-dependent_MTases_sf"/>
</dbReference>
<dbReference type="PIRSF" id="PIRSF018005">
    <property type="entry name" value="UCP018005"/>
    <property type="match status" value="1"/>
</dbReference>